<dbReference type="InterPro" id="IPR003439">
    <property type="entry name" value="ABC_transporter-like_ATP-bd"/>
</dbReference>
<evidence type="ECO:0000313" key="7">
    <source>
        <dbReference type="Proteomes" id="UP000790580"/>
    </source>
</evidence>
<dbReference type="Gene3D" id="3.40.50.300">
    <property type="entry name" value="P-loop containing nucleotide triphosphate hydrolases"/>
    <property type="match status" value="1"/>
</dbReference>
<protein>
    <submittedName>
        <fullName evidence="6">ABC transporter ATP-binding protein</fullName>
    </submittedName>
</protein>
<gene>
    <name evidence="6" type="ORF">KS407_16090</name>
</gene>
<accession>A0ABS6JZ33</accession>
<name>A0ABS6JZ33_9BACI</name>
<evidence type="ECO:0000313" key="6">
    <source>
        <dbReference type="EMBL" id="MBU9722939.1"/>
    </source>
</evidence>
<dbReference type="RefSeq" id="WP_088073669.1">
    <property type="nucleotide sequence ID" value="NZ_JAHQCR010000064.1"/>
</dbReference>
<organism evidence="6 7">
    <name type="scientific">Evansella alkalicola</name>
    <dbReference type="NCBI Taxonomy" id="745819"/>
    <lineage>
        <taxon>Bacteria</taxon>
        <taxon>Bacillati</taxon>
        <taxon>Bacillota</taxon>
        <taxon>Bacilli</taxon>
        <taxon>Bacillales</taxon>
        <taxon>Bacillaceae</taxon>
        <taxon>Evansella</taxon>
    </lineage>
</organism>
<dbReference type="SUPFAM" id="SSF52540">
    <property type="entry name" value="P-loop containing nucleoside triphosphate hydrolases"/>
    <property type="match status" value="1"/>
</dbReference>
<dbReference type="SMART" id="SM00382">
    <property type="entry name" value="AAA"/>
    <property type="match status" value="1"/>
</dbReference>
<dbReference type="EMBL" id="JAHQCR010000064">
    <property type="protein sequence ID" value="MBU9722939.1"/>
    <property type="molecule type" value="Genomic_DNA"/>
</dbReference>
<comment type="caution">
    <text evidence="6">The sequence shown here is derived from an EMBL/GenBank/DDBJ whole genome shotgun (WGS) entry which is preliminary data.</text>
</comment>
<reference evidence="6 7" key="1">
    <citation type="submission" date="2021-06" db="EMBL/GenBank/DDBJ databases">
        <title>Bacillus sp. RD4P76, an endophyte from a halophyte.</title>
        <authorList>
            <person name="Sun J.-Q."/>
        </authorList>
    </citation>
    <scope>NUCLEOTIDE SEQUENCE [LARGE SCALE GENOMIC DNA]</scope>
    <source>
        <strain evidence="6 7">JCM 17098</strain>
    </source>
</reference>
<dbReference type="PROSITE" id="PS50893">
    <property type="entry name" value="ABC_TRANSPORTER_2"/>
    <property type="match status" value="1"/>
</dbReference>
<keyword evidence="2" id="KW-0813">Transport</keyword>
<dbReference type="InterPro" id="IPR003593">
    <property type="entry name" value="AAA+_ATPase"/>
</dbReference>
<evidence type="ECO:0000259" key="5">
    <source>
        <dbReference type="PROSITE" id="PS50893"/>
    </source>
</evidence>
<evidence type="ECO:0000256" key="3">
    <source>
        <dbReference type="ARBA" id="ARBA00022741"/>
    </source>
</evidence>
<dbReference type="Proteomes" id="UP000790580">
    <property type="component" value="Unassembled WGS sequence"/>
</dbReference>
<dbReference type="InterPro" id="IPR027417">
    <property type="entry name" value="P-loop_NTPase"/>
</dbReference>
<evidence type="ECO:0000256" key="1">
    <source>
        <dbReference type="ARBA" id="ARBA00005417"/>
    </source>
</evidence>
<keyword evidence="3" id="KW-0547">Nucleotide-binding</keyword>
<evidence type="ECO:0000256" key="4">
    <source>
        <dbReference type="ARBA" id="ARBA00022840"/>
    </source>
</evidence>
<dbReference type="GO" id="GO:0005524">
    <property type="term" value="F:ATP binding"/>
    <property type="evidence" value="ECO:0007669"/>
    <property type="project" value="UniProtKB-KW"/>
</dbReference>
<proteinExistence type="inferred from homology"/>
<keyword evidence="4 6" id="KW-0067">ATP-binding</keyword>
<dbReference type="PANTHER" id="PTHR43335">
    <property type="entry name" value="ABC TRANSPORTER, ATP-BINDING PROTEIN"/>
    <property type="match status" value="1"/>
</dbReference>
<dbReference type="PANTHER" id="PTHR43335:SF4">
    <property type="entry name" value="ABC TRANSPORTER, ATP-BINDING PROTEIN"/>
    <property type="match status" value="1"/>
</dbReference>
<dbReference type="Pfam" id="PF00005">
    <property type="entry name" value="ABC_tran"/>
    <property type="match status" value="1"/>
</dbReference>
<feature type="domain" description="ABC transporter" evidence="5">
    <location>
        <begin position="6"/>
        <end position="237"/>
    </location>
</feature>
<keyword evidence="7" id="KW-1185">Reference proteome</keyword>
<sequence length="323" mass="35559">MVEPIITFENLTKKYDGVLAVDHLSLTVERGEVFGLLGPNGAGKSTTILMMLGLTEPTSGQVKVCGFNSTREPKKVKERVGYLPDSVGFYEDRTGLENLVLTAMLNGVPRGKATERATRLLKEVGLEEAMNKKTGKYSRGMKQRLGLADVLIKEPDVIVLDEPTLGIDPQGVQDLLQLIEKLSKEQGITVLLSSHHLHQVQQICDRVGLFVDGKLLAKGTLDELSQELFSKEGITTIVKVSEVSDELITMIKNHPSVFEVEKVDKQNLHVKSETDVTGGLVHLIMDSGKSLLELSIKEYGLDEIYHQYFQGGGNHEAPIPRTT</sequence>
<comment type="similarity">
    <text evidence="1">Belongs to the ABC transporter superfamily.</text>
</comment>
<evidence type="ECO:0000256" key="2">
    <source>
        <dbReference type="ARBA" id="ARBA00022448"/>
    </source>
</evidence>